<dbReference type="SUPFAM" id="SSF81296">
    <property type="entry name" value="E set domains"/>
    <property type="match status" value="1"/>
</dbReference>
<dbReference type="Gene3D" id="2.60.40.2550">
    <property type="match status" value="1"/>
</dbReference>
<sequence>MKTTKQPRITPWLGRGLAILALAASALPAWSHGYVSSPESRGLLCQTGGNSNCGPIQYEPQSLEGPSGYPARGPADGQLASAGLSQFSTLNEQTASRWTKRSIKAGANNFVWTFTANHATRNWRYYITRAGWNPNQVLSRASFESTPFCQVDGGGRQPPKTVTHSCTVPPRSGYQVVLAVWEVADTTNSFYNLLDLMVGDAPVYTWSAKGTIYPSVDLSVGDKVSTRVFDTKGERSEFQTRITVASASEGVANNWAYKLASQVNAEQVLLRAGQQAADGSISPVYGQNSVFVRNDSGLDRVEIQIDKAPPPNLDVLVSGLASEYTIVGGKLSIAFNVTAVGELDVSATVFDAAGVNKGSASVSLNNSGQTLTIALNQPAAGAHQLVVKGTPKAGGTVIQKTYALTLKTASTAYDYVFPNGLASYKAGTRVLQNKTGRVYECKPFPYSGWCSQWSANSTAYEPGVGAHWADAWTGL</sequence>
<protein>
    <submittedName>
        <fullName evidence="7">N-acetylglucosamine-binding protein GbpA</fullName>
    </submittedName>
</protein>
<organism evidence="7 8">
    <name type="scientific">Roseateles aquae</name>
    <dbReference type="NCBI Taxonomy" id="3077235"/>
    <lineage>
        <taxon>Bacteria</taxon>
        <taxon>Pseudomonadati</taxon>
        <taxon>Pseudomonadota</taxon>
        <taxon>Betaproteobacteria</taxon>
        <taxon>Burkholderiales</taxon>
        <taxon>Sphaerotilaceae</taxon>
        <taxon>Roseateles</taxon>
    </lineage>
</organism>
<feature type="domain" description="Chitin-binding type-4" evidence="4">
    <location>
        <begin position="32"/>
        <end position="195"/>
    </location>
</feature>
<dbReference type="EMBL" id="JAVXZY010000009">
    <property type="protein sequence ID" value="MDT9001428.1"/>
    <property type="molecule type" value="Genomic_DNA"/>
</dbReference>
<dbReference type="Pfam" id="PF03067">
    <property type="entry name" value="LPMO_10"/>
    <property type="match status" value="1"/>
</dbReference>
<dbReference type="Gene3D" id="3.30.70.2150">
    <property type="match status" value="1"/>
</dbReference>
<keyword evidence="1" id="KW-0964">Secreted</keyword>
<evidence type="ECO:0000259" key="6">
    <source>
        <dbReference type="Pfam" id="PF21868"/>
    </source>
</evidence>
<keyword evidence="3" id="KW-0732">Signal</keyword>
<evidence type="ECO:0000313" key="7">
    <source>
        <dbReference type="EMBL" id="MDT9001428.1"/>
    </source>
</evidence>
<dbReference type="InterPro" id="IPR051024">
    <property type="entry name" value="GlcNAc_Chitin_IntDeg"/>
</dbReference>
<dbReference type="Gene3D" id="2.70.50.50">
    <property type="entry name" value="chitin-binding protein cbp21"/>
    <property type="match status" value="1"/>
</dbReference>
<evidence type="ECO:0000259" key="5">
    <source>
        <dbReference type="Pfam" id="PF18416"/>
    </source>
</evidence>
<dbReference type="InterPro" id="IPR004302">
    <property type="entry name" value="Cellulose/chitin-bd_N"/>
</dbReference>
<dbReference type="Proteomes" id="UP001246372">
    <property type="component" value="Unassembled WGS sequence"/>
</dbReference>
<dbReference type="PANTHER" id="PTHR34823:SF1">
    <property type="entry name" value="CHITIN-BINDING TYPE-4 DOMAIN-CONTAINING PROTEIN"/>
    <property type="match status" value="1"/>
</dbReference>
<dbReference type="NCBIfam" id="NF009690">
    <property type="entry name" value="PRK13211.1"/>
    <property type="match status" value="1"/>
</dbReference>
<evidence type="ECO:0000256" key="3">
    <source>
        <dbReference type="ARBA" id="ARBA00022729"/>
    </source>
</evidence>
<accession>A0ABU3PFW4</accession>
<dbReference type="PANTHER" id="PTHR34823">
    <property type="entry name" value="GLCNAC-BINDING PROTEIN A"/>
    <property type="match status" value="1"/>
</dbReference>
<feature type="domain" description="GlcNAc-binding protein A third" evidence="6">
    <location>
        <begin position="314"/>
        <end position="405"/>
    </location>
</feature>
<evidence type="ECO:0000256" key="1">
    <source>
        <dbReference type="ARBA" id="ARBA00022525"/>
    </source>
</evidence>
<evidence type="ECO:0000313" key="8">
    <source>
        <dbReference type="Proteomes" id="UP001246372"/>
    </source>
</evidence>
<feature type="domain" description="N-acetylglucosamine binding protein A" evidence="5">
    <location>
        <begin position="206"/>
        <end position="304"/>
    </location>
</feature>
<gene>
    <name evidence="7" type="primary">gbpA</name>
    <name evidence="7" type="ORF">RQP53_19265</name>
</gene>
<dbReference type="CDD" id="cd21177">
    <property type="entry name" value="LPMO_AA10"/>
    <property type="match status" value="1"/>
</dbReference>
<dbReference type="InterPro" id="IPR041029">
    <property type="entry name" value="GbpA_2"/>
</dbReference>
<reference evidence="7" key="1">
    <citation type="submission" date="2023-09" db="EMBL/GenBank/DDBJ databases">
        <title>Paucibacter sp. APW11 Genome sequencing and assembly.</title>
        <authorList>
            <person name="Kim I."/>
        </authorList>
    </citation>
    <scope>NUCLEOTIDE SEQUENCE</scope>
    <source>
        <strain evidence="7">APW11</strain>
    </source>
</reference>
<dbReference type="Pfam" id="PF21868">
    <property type="entry name" value="GbpA_D3"/>
    <property type="match status" value="1"/>
</dbReference>
<name>A0ABU3PFW4_9BURK</name>
<comment type="caution">
    <text evidence="7">The sequence shown here is derived from an EMBL/GenBank/DDBJ whole genome shotgun (WGS) entry which is preliminary data.</text>
</comment>
<evidence type="ECO:0000259" key="4">
    <source>
        <dbReference type="Pfam" id="PF03067"/>
    </source>
</evidence>
<keyword evidence="8" id="KW-1185">Reference proteome</keyword>
<dbReference type="InterPro" id="IPR014756">
    <property type="entry name" value="Ig_E-set"/>
</dbReference>
<keyword evidence="2" id="KW-0147">Chitin-binding</keyword>
<proteinExistence type="predicted"/>
<dbReference type="RefSeq" id="WP_315652314.1">
    <property type="nucleotide sequence ID" value="NZ_JAVXZY010000009.1"/>
</dbReference>
<evidence type="ECO:0000256" key="2">
    <source>
        <dbReference type="ARBA" id="ARBA00022669"/>
    </source>
</evidence>
<dbReference type="Pfam" id="PF18416">
    <property type="entry name" value="GbpA_2"/>
    <property type="match status" value="1"/>
</dbReference>
<dbReference type="InterPro" id="IPR054063">
    <property type="entry name" value="GbpA_D3"/>
</dbReference>